<dbReference type="Proteomes" id="UP001295469">
    <property type="component" value="Chromosome A09"/>
</dbReference>
<proteinExistence type="predicted"/>
<organism evidence="1">
    <name type="scientific">Brassica napus</name>
    <name type="common">Rape</name>
    <dbReference type="NCBI Taxonomy" id="3708"/>
    <lineage>
        <taxon>Eukaryota</taxon>
        <taxon>Viridiplantae</taxon>
        <taxon>Streptophyta</taxon>
        <taxon>Embryophyta</taxon>
        <taxon>Tracheophyta</taxon>
        <taxon>Spermatophyta</taxon>
        <taxon>Magnoliopsida</taxon>
        <taxon>eudicotyledons</taxon>
        <taxon>Gunneridae</taxon>
        <taxon>Pentapetalae</taxon>
        <taxon>rosids</taxon>
        <taxon>malvids</taxon>
        <taxon>Brassicales</taxon>
        <taxon>Brassicaceae</taxon>
        <taxon>Brassiceae</taxon>
        <taxon>Brassica</taxon>
    </lineage>
</organism>
<gene>
    <name evidence="1" type="ORF">DARMORV10_A09P52960.1</name>
</gene>
<accession>A0A816PKC8</accession>
<evidence type="ECO:0000313" key="1">
    <source>
        <dbReference type="EMBL" id="CAF2048878.1"/>
    </source>
</evidence>
<dbReference type="AlphaFoldDB" id="A0A816PKC8"/>
<dbReference type="EMBL" id="HG994363">
    <property type="protein sequence ID" value="CAF2048878.1"/>
    <property type="molecule type" value="Genomic_DNA"/>
</dbReference>
<name>A0A816PKC8_BRANA</name>
<dbReference type="InterPro" id="IPR009902">
    <property type="entry name" value="DUF1442"/>
</dbReference>
<dbReference type="Pfam" id="PF07279">
    <property type="entry name" value="DUF1442"/>
    <property type="match status" value="1"/>
</dbReference>
<protein>
    <submittedName>
        <fullName evidence="1">(rape) hypothetical protein</fullName>
    </submittedName>
</protein>
<reference evidence="1" key="1">
    <citation type="submission" date="2021-01" db="EMBL/GenBank/DDBJ databases">
        <authorList>
            <consortium name="Genoscope - CEA"/>
            <person name="William W."/>
        </authorList>
    </citation>
    <scope>NUCLEOTIDE SEQUENCE</scope>
</reference>
<sequence length="77" mass="9080">MKLVWSPETASNAYIHTVIERVKLQRIECSRVFIGYGGWMEHEADRGDLEAWRPHRHQCRTSCSSHTYPRKTHMHSS</sequence>